<dbReference type="EnsemblMetazoa" id="XM_050642962.1">
    <property type="protein sequence ID" value="XP_050498919.1"/>
    <property type="gene ID" value="LOC126879741"/>
</dbReference>
<keyword evidence="8" id="KW-1185">Reference proteome</keyword>
<dbReference type="RefSeq" id="XP_050498919.1">
    <property type="nucleotide sequence ID" value="XM_050642962.1"/>
</dbReference>
<evidence type="ECO:0000313" key="8">
    <source>
        <dbReference type="Proteomes" id="UP001652700"/>
    </source>
</evidence>
<organism evidence="7 8">
    <name type="scientific">Diabrotica virgifera virgifera</name>
    <name type="common">western corn rootworm</name>
    <dbReference type="NCBI Taxonomy" id="50390"/>
    <lineage>
        <taxon>Eukaryota</taxon>
        <taxon>Metazoa</taxon>
        <taxon>Ecdysozoa</taxon>
        <taxon>Arthropoda</taxon>
        <taxon>Hexapoda</taxon>
        <taxon>Insecta</taxon>
        <taxon>Pterygota</taxon>
        <taxon>Neoptera</taxon>
        <taxon>Endopterygota</taxon>
        <taxon>Coleoptera</taxon>
        <taxon>Polyphaga</taxon>
        <taxon>Cucujiformia</taxon>
        <taxon>Chrysomeloidea</taxon>
        <taxon>Chrysomelidae</taxon>
        <taxon>Galerucinae</taxon>
        <taxon>Diabroticina</taxon>
        <taxon>Diabroticites</taxon>
        <taxon>Diabrotica</taxon>
    </lineage>
</organism>
<evidence type="ECO:0000256" key="1">
    <source>
        <dbReference type="ARBA" id="ARBA00004123"/>
    </source>
</evidence>
<reference evidence="7" key="1">
    <citation type="submission" date="2025-05" db="UniProtKB">
        <authorList>
            <consortium name="EnsemblMetazoa"/>
        </authorList>
    </citation>
    <scope>IDENTIFICATION</scope>
</reference>
<keyword evidence="3" id="KW-0804">Transcription</keyword>
<evidence type="ECO:0000256" key="3">
    <source>
        <dbReference type="ARBA" id="ARBA00023163"/>
    </source>
</evidence>
<evidence type="ECO:0000259" key="6">
    <source>
        <dbReference type="PROSITE" id="PS50888"/>
    </source>
</evidence>
<feature type="domain" description="BHLH" evidence="6">
    <location>
        <begin position="12"/>
        <end position="74"/>
    </location>
</feature>
<dbReference type="Pfam" id="PF00010">
    <property type="entry name" value="HLH"/>
    <property type="match status" value="1"/>
</dbReference>
<dbReference type="InterPro" id="IPR011598">
    <property type="entry name" value="bHLH_dom"/>
</dbReference>
<feature type="region of interest" description="Disordered" evidence="5">
    <location>
        <begin position="1"/>
        <end position="21"/>
    </location>
</feature>
<comment type="subcellular location">
    <subcellularLocation>
        <location evidence="1">Nucleus</location>
    </subcellularLocation>
</comment>
<dbReference type="CDD" id="cd11410">
    <property type="entry name" value="bHLH_O_HES"/>
    <property type="match status" value="1"/>
</dbReference>
<dbReference type="InterPro" id="IPR036638">
    <property type="entry name" value="HLH_DNA-bd_sf"/>
</dbReference>
<dbReference type="SMART" id="SM00353">
    <property type="entry name" value="HLH"/>
    <property type="match status" value="1"/>
</dbReference>
<evidence type="ECO:0000256" key="4">
    <source>
        <dbReference type="ARBA" id="ARBA00023242"/>
    </source>
</evidence>
<accession>A0ABM5JLV6</accession>
<name>A0ABM5JLV6_DIAVI</name>
<evidence type="ECO:0000256" key="5">
    <source>
        <dbReference type="SAM" id="MobiDB-lite"/>
    </source>
</evidence>
<evidence type="ECO:0000256" key="2">
    <source>
        <dbReference type="ARBA" id="ARBA00023015"/>
    </source>
</evidence>
<dbReference type="PROSITE" id="PS50888">
    <property type="entry name" value="BHLH"/>
    <property type="match status" value="1"/>
</dbReference>
<dbReference type="Proteomes" id="UP001652700">
    <property type="component" value="Unplaced"/>
</dbReference>
<keyword evidence="4" id="KW-0539">Nucleus</keyword>
<dbReference type="Gene3D" id="4.10.280.10">
    <property type="entry name" value="Helix-loop-helix DNA-binding domain"/>
    <property type="match status" value="1"/>
</dbReference>
<dbReference type="InterPro" id="IPR050370">
    <property type="entry name" value="HES_HEY"/>
</dbReference>
<keyword evidence="2" id="KW-0805">Transcription regulation</keyword>
<protein>
    <recommendedName>
        <fullName evidence="6">BHLH domain-containing protein</fullName>
    </recommendedName>
</protein>
<dbReference type="SUPFAM" id="SSF47459">
    <property type="entry name" value="HLH, helix-loop-helix DNA-binding domain"/>
    <property type="match status" value="1"/>
</dbReference>
<dbReference type="GeneID" id="126879741"/>
<sequence length="177" mass="20283">MKTEIRKPPSESRKIRKPIMEKKRRARINDSLETLKQILLQSKTDLQEAKKGQRTAKLEKADILEMTVQYLQQLQEKDKENQSKPVSVKQNFPVSATLMKKVSNQQKPLRICSNSVNKEPVAIRPADSSSEKANFGVRLLPTQLISGQVVYLLPSNLNVNNINSNYADSKDKVWRPW</sequence>
<proteinExistence type="predicted"/>
<dbReference type="PANTHER" id="PTHR10985">
    <property type="entry name" value="BASIC HELIX-LOOP-HELIX TRANSCRIPTION FACTOR, HES-RELATED"/>
    <property type="match status" value="1"/>
</dbReference>
<evidence type="ECO:0000313" key="7">
    <source>
        <dbReference type="EnsemblMetazoa" id="XP_050498919.1"/>
    </source>
</evidence>